<dbReference type="InterPro" id="IPR041577">
    <property type="entry name" value="RT_RNaseH_2"/>
</dbReference>
<sequence length="92" mass="10321">DIPFTFNEEALGQFQLLKEAFTTSPILSKLNPSLPTIVETDSSDYVLSSIPSQLNNSGENPIELDSCKILQAELYYEIHDKELLGIAWSLKF</sequence>
<dbReference type="InterPro" id="IPR043502">
    <property type="entry name" value="DNA/RNA_pol_sf"/>
</dbReference>
<feature type="domain" description="Reverse transcriptase/retrotransposon-derived protein RNase H-like" evidence="1">
    <location>
        <begin position="7"/>
        <end position="91"/>
    </location>
</feature>
<feature type="non-terminal residue" evidence="2">
    <location>
        <position position="1"/>
    </location>
</feature>
<comment type="caution">
    <text evidence="2">The sequence shown here is derived from an EMBL/GenBank/DDBJ whole genome shotgun (WGS) entry which is preliminary data.</text>
</comment>
<dbReference type="PANTHER" id="PTHR34072:SF52">
    <property type="entry name" value="RIBONUCLEASE H"/>
    <property type="match status" value="1"/>
</dbReference>
<protein>
    <recommendedName>
        <fullName evidence="1">Reverse transcriptase/retrotransposon-derived protein RNase H-like domain-containing protein</fullName>
    </recommendedName>
</protein>
<dbReference type="AlphaFoldDB" id="A0A9Q3HGU3"/>
<organism evidence="2 3">
    <name type="scientific">Austropuccinia psidii MF-1</name>
    <dbReference type="NCBI Taxonomy" id="1389203"/>
    <lineage>
        <taxon>Eukaryota</taxon>
        <taxon>Fungi</taxon>
        <taxon>Dikarya</taxon>
        <taxon>Basidiomycota</taxon>
        <taxon>Pucciniomycotina</taxon>
        <taxon>Pucciniomycetes</taxon>
        <taxon>Pucciniales</taxon>
        <taxon>Sphaerophragmiaceae</taxon>
        <taxon>Austropuccinia</taxon>
    </lineage>
</organism>
<gene>
    <name evidence="2" type="ORF">O181_044653</name>
</gene>
<dbReference type="OrthoDB" id="3095879at2759"/>
<evidence type="ECO:0000313" key="3">
    <source>
        <dbReference type="Proteomes" id="UP000765509"/>
    </source>
</evidence>
<name>A0A9Q3HGU3_9BASI</name>
<evidence type="ECO:0000259" key="1">
    <source>
        <dbReference type="Pfam" id="PF17919"/>
    </source>
</evidence>
<evidence type="ECO:0000313" key="2">
    <source>
        <dbReference type="EMBL" id="MBW0504938.1"/>
    </source>
</evidence>
<dbReference type="EMBL" id="AVOT02018228">
    <property type="protein sequence ID" value="MBW0504938.1"/>
    <property type="molecule type" value="Genomic_DNA"/>
</dbReference>
<dbReference type="SUPFAM" id="SSF56672">
    <property type="entry name" value="DNA/RNA polymerases"/>
    <property type="match status" value="1"/>
</dbReference>
<reference evidence="2" key="1">
    <citation type="submission" date="2021-03" db="EMBL/GenBank/DDBJ databases">
        <title>Draft genome sequence of rust myrtle Austropuccinia psidii MF-1, a brazilian biotype.</title>
        <authorList>
            <person name="Quecine M.C."/>
            <person name="Pachon D.M.R."/>
            <person name="Bonatelli M.L."/>
            <person name="Correr F.H."/>
            <person name="Franceschini L.M."/>
            <person name="Leite T.F."/>
            <person name="Margarido G.R.A."/>
            <person name="Almeida C.A."/>
            <person name="Ferrarezi J.A."/>
            <person name="Labate C.A."/>
        </authorList>
    </citation>
    <scope>NUCLEOTIDE SEQUENCE</scope>
    <source>
        <strain evidence="2">MF-1</strain>
    </source>
</reference>
<accession>A0A9Q3HGU3</accession>
<dbReference type="PANTHER" id="PTHR34072">
    <property type="entry name" value="ENZYMATIC POLYPROTEIN-RELATED"/>
    <property type="match status" value="1"/>
</dbReference>
<dbReference type="Pfam" id="PF17919">
    <property type="entry name" value="RT_RNaseH_2"/>
    <property type="match status" value="1"/>
</dbReference>
<keyword evidence="3" id="KW-1185">Reference proteome</keyword>
<proteinExistence type="predicted"/>
<dbReference type="Proteomes" id="UP000765509">
    <property type="component" value="Unassembled WGS sequence"/>
</dbReference>